<evidence type="ECO:0000313" key="10">
    <source>
        <dbReference type="Proteomes" id="UP000000771"/>
    </source>
</evidence>
<dbReference type="PANTHER" id="PTHR30582:SF2">
    <property type="entry name" value="L,D-TRANSPEPTIDASE YCIB-RELATED"/>
    <property type="match status" value="1"/>
</dbReference>
<name>C7LYJ3_ACIFD</name>
<evidence type="ECO:0000256" key="1">
    <source>
        <dbReference type="ARBA" id="ARBA00004752"/>
    </source>
</evidence>
<keyword evidence="7" id="KW-0472">Membrane</keyword>
<reference evidence="9 10" key="1">
    <citation type="journal article" date="2009" name="Stand. Genomic Sci.">
        <title>Complete genome sequence of Acidimicrobium ferrooxidans type strain (ICP).</title>
        <authorList>
            <person name="Clum A."/>
            <person name="Nolan M."/>
            <person name="Lang E."/>
            <person name="Glavina Del Rio T."/>
            <person name="Tice H."/>
            <person name="Copeland A."/>
            <person name="Cheng J.F."/>
            <person name="Lucas S."/>
            <person name="Chen F."/>
            <person name="Bruce D."/>
            <person name="Goodwin L."/>
            <person name="Pitluck S."/>
            <person name="Ivanova N."/>
            <person name="Mavrommatis K."/>
            <person name="Mikhailova N."/>
            <person name="Pati A."/>
            <person name="Chen A."/>
            <person name="Palaniappan K."/>
            <person name="Goker M."/>
            <person name="Spring S."/>
            <person name="Land M."/>
            <person name="Hauser L."/>
            <person name="Chang Y.J."/>
            <person name="Jeffries C.C."/>
            <person name="Chain P."/>
            <person name="Bristow J."/>
            <person name="Eisen J.A."/>
            <person name="Markowitz V."/>
            <person name="Hugenholtz P."/>
            <person name="Kyrpides N.C."/>
            <person name="Klenk H.P."/>
            <person name="Lapidus A."/>
        </authorList>
    </citation>
    <scope>NUCLEOTIDE SEQUENCE [LARGE SCALE GENOMIC DNA]</scope>
    <source>
        <strain evidence="10">DSM 10331 / JCM 15462 / NBRC 103882 / ICP</strain>
    </source>
</reference>
<keyword evidence="7" id="KW-1133">Transmembrane helix</keyword>
<dbReference type="GO" id="GO:0071972">
    <property type="term" value="F:peptidoglycan L,D-transpeptidase activity"/>
    <property type="evidence" value="ECO:0007669"/>
    <property type="project" value="TreeGrafter"/>
</dbReference>
<dbReference type="Gene3D" id="2.40.440.10">
    <property type="entry name" value="L,D-transpeptidase catalytic domain-like"/>
    <property type="match status" value="1"/>
</dbReference>
<comment type="pathway">
    <text evidence="1 6">Cell wall biogenesis; peptidoglycan biosynthesis.</text>
</comment>
<evidence type="ECO:0000313" key="9">
    <source>
        <dbReference type="EMBL" id="ACU53801.1"/>
    </source>
</evidence>
<dbReference type="CDD" id="cd16913">
    <property type="entry name" value="YkuD_like"/>
    <property type="match status" value="1"/>
</dbReference>
<dbReference type="InterPro" id="IPR050979">
    <property type="entry name" value="LD-transpeptidase"/>
</dbReference>
<keyword evidence="4 6" id="KW-0573">Peptidoglycan synthesis</keyword>
<dbReference type="Pfam" id="PF03734">
    <property type="entry name" value="YkuD"/>
    <property type="match status" value="1"/>
</dbReference>
<feature type="transmembrane region" description="Helical" evidence="7">
    <location>
        <begin position="12"/>
        <end position="32"/>
    </location>
</feature>
<keyword evidence="5 6" id="KW-0961">Cell wall biogenesis/degradation</keyword>
<dbReference type="InterPro" id="IPR005490">
    <property type="entry name" value="LD_TPept_cat_dom"/>
</dbReference>
<dbReference type="STRING" id="525909.Afer_0855"/>
<evidence type="ECO:0000256" key="6">
    <source>
        <dbReference type="PROSITE-ProRule" id="PRU01373"/>
    </source>
</evidence>
<dbReference type="PROSITE" id="PS52029">
    <property type="entry name" value="LD_TPASE"/>
    <property type="match status" value="1"/>
</dbReference>
<keyword evidence="2" id="KW-0808">Transferase</keyword>
<proteinExistence type="predicted"/>
<dbReference type="GO" id="GO:0018104">
    <property type="term" value="P:peptidoglycan-protein cross-linking"/>
    <property type="evidence" value="ECO:0007669"/>
    <property type="project" value="TreeGrafter"/>
</dbReference>
<dbReference type="KEGG" id="afo:Afer_0855"/>
<feature type="active site" description="Proton donor/acceptor" evidence="6">
    <location>
        <position position="500"/>
    </location>
</feature>
<protein>
    <submittedName>
        <fullName evidence="9">ErfK/YbiS/YcfS/YnhG family protein</fullName>
    </submittedName>
</protein>
<organism evidence="9 10">
    <name type="scientific">Acidimicrobium ferrooxidans (strain DSM 10331 / JCM 15462 / NBRC 103882 / ICP)</name>
    <dbReference type="NCBI Taxonomy" id="525909"/>
    <lineage>
        <taxon>Bacteria</taxon>
        <taxon>Bacillati</taxon>
        <taxon>Actinomycetota</taxon>
        <taxon>Acidimicrobiia</taxon>
        <taxon>Acidimicrobiales</taxon>
        <taxon>Acidimicrobiaceae</taxon>
        <taxon>Acidimicrobium</taxon>
    </lineage>
</organism>
<feature type="active site" description="Nucleophile" evidence="6">
    <location>
        <position position="515"/>
    </location>
</feature>
<evidence type="ECO:0000256" key="4">
    <source>
        <dbReference type="ARBA" id="ARBA00022984"/>
    </source>
</evidence>
<keyword evidence="10" id="KW-1185">Reference proteome</keyword>
<keyword evidence="7" id="KW-0812">Transmembrane</keyword>
<dbReference type="GO" id="GO:0016740">
    <property type="term" value="F:transferase activity"/>
    <property type="evidence" value="ECO:0007669"/>
    <property type="project" value="UniProtKB-KW"/>
</dbReference>
<gene>
    <name evidence="9" type="ordered locus">Afer_0855</name>
</gene>
<dbReference type="RefSeq" id="WP_015798290.1">
    <property type="nucleotide sequence ID" value="NC_013124.1"/>
</dbReference>
<dbReference type="EMBL" id="CP001631">
    <property type="protein sequence ID" value="ACU53801.1"/>
    <property type="molecule type" value="Genomic_DNA"/>
</dbReference>
<dbReference type="HOGENOM" id="CLU_522653_0_0_11"/>
<dbReference type="GO" id="GO:0005576">
    <property type="term" value="C:extracellular region"/>
    <property type="evidence" value="ECO:0007669"/>
    <property type="project" value="TreeGrafter"/>
</dbReference>
<evidence type="ECO:0000256" key="2">
    <source>
        <dbReference type="ARBA" id="ARBA00022679"/>
    </source>
</evidence>
<dbReference type="InterPro" id="IPR038063">
    <property type="entry name" value="Transpep_catalytic_dom"/>
</dbReference>
<dbReference type="eggNOG" id="COG1376">
    <property type="taxonomic scope" value="Bacteria"/>
</dbReference>
<feature type="domain" description="L,D-TPase catalytic" evidence="8">
    <location>
        <begin position="423"/>
        <end position="539"/>
    </location>
</feature>
<evidence type="ECO:0000256" key="5">
    <source>
        <dbReference type="ARBA" id="ARBA00023316"/>
    </source>
</evidence>
<accession>C7LYJ3</accession>
<dbReference type="GO" id="GO:0071555">
    <property type="term" value="P:cell wall organization"/>
    <property type="evidence" value="ECO:0007669"/>
    <property type="project" value="UniProtKB-UniRule"/>
</dbReference>
<dbReference type="SUPFAM" id="SSF141523">
    <property type="entry name" value="L,D-transpeptidase catalytic domain-like"/>
    <property type="match status" value="1"/>
</dbReference>
<dbReference type="Proteomes" id="UP000000771">
    <property type="component" value="Chromosome"/>
</dbReference>
<evidence type="ECO:0000256" key="7">
    <source>
        <dbReference type="SAM" id="Phobius"/>
    </source>
</evidence>
<dbReference type="AlphaFoldDB" id="C7LYJ3"/>
<sequence>MHRSRRVRRRNTRIVVGAGVVVAAAAAGIAYLELPRTSLSASERGIVRLEHQGIAERIVAISAEANGKAISVVDRRGRIVPRVAIAQGTTITVRATLAPPSWLRWLLGSRTNVTQTIIAPTTRLLDPVVISTHGSIAGYFSTPVSTVRITTPTSSQVIHLAKPSRRLTVVSSASGLHAGVVTIAAAPAPWESLAAPSELTFFRTGSASPIAIISPGTSGLTPSTPISITLSAPTSTVFGATNPTITPTVAGADPVSGSWSRPTPYTLVFTPQTPDFWPGETFTLHLPHAVTLASSSGTLGQTTDAVTLAGASPSILRLQELLAQLGYLPLTFTPTQAAPSTLAAQAAASVDAPQGTFSWRWTMPSALTSLWQPGQDTVMTQGAIMSFEHAEGLDDTGLSNPLLWPTLIHDAMTGTMDPHPYSYILVSKVRPETLWLYVNGQVTLTSPVNTGIAGLNTPVGTWPIYLRFVENYMSGTNPNGTPYHDLVHWINYFNGSVAVHGFPRASYGFPQSLGCVELPIATAGVLYPQVHIGTLVTVLPS</sequence>
<keyword evidence="3 6" id="KW-0133">Cell shape</keyword>
<dbReference type="UniPathway" id="UPA00219"/>
<evidence type="ECO:0000259" key="8">
    <source>
        <dbReference type="PROSITE" id="PS52029"/>
    </source>
</evidence>
<evidence type="ECO:0000256" key="3">
    <source>
        <dbReference type="ARBA" id="ARBA00022960"/>
    </source>
</evidence>
<dbReference type="GO" id="GO:0008360">
    <property type="term" value="P:regulation of cell shape"/>
    <property type="evidence" value="ECO:0007669"/>
    <property type="project" value="UniProtKB-UniRule"/>
</dbReference>
<dbReference type="PANTHER" id="PTHR30582">
    <property type="entry name" value="L,D-TRANSPEPTIDASE"/>
    <property type="match status" value="1"/>
</dbReference>